<sequence>MKLTVFLLFNSVFINLFGTSETTSGFSGVKRMCFQCNMPYHCASGFCYGDYCVKSIVPNGNYYVSKGCENKSTSIYARSVAERSDNDYSGVDVGCVETEVFGVPNIVCYCNDNDF</sequence>
<accession>A0AC34QNN1</accession>
<protein>
    <submittedName>
        <fullName evidence="2">Uncharacterized protein</fullName>
    </submittedName>
</protein>
<evidence type="ECO:0000313" key="1">
    <source>
        <dbReference type="Proteomes" id="UP000887576"/>
    </source>
</evidence>
<reference evidence="2" key="1">
    <citation type="submission" date="2022-11" db="UniProtKB">
        <authorList>
            <consortium name="WormBaseParasite"/>
        </authorList>
    </citation>
    <scope>IDENTIFICATION</scope>
</reference>
<organism evidence="1 2">
    <name type="scientific">Panagrolaimus sp. JU765</name>
    <dbReference type="NCBI Taxonomy" id="591449"/>
    <lineage>
        <taxon>Eukaryota</taxon>
        <taxon>Metazoa</taxon>
        <taxon>Ecdysozoa</taxon>
        <taxon>Nematoda</taxon>
        <taxon>Chromadorea</taxon>
        <taxon>Rhabditida</taxon>
        <taxon>Tylenchina</taxon>
        <taxon>Panagrolaimomorpha</taxon>
        <taxon>Panagrolaimoidea</taxon>
        <taxon>Panagrolaimidae</taxon>
        <taxon>Panagrolaimus</taxon>
    </lineage>
</organism>
<evidence type="ECO:0000313" key="2">
    <source>
        <dbReference type="WBParaSite" id="JU765_v2.g17908.t1"/>
    </source>
</evidence>
<name>A0AC34QNN1_9BILA</name>
<dbReference type="WBParaSite" id="JU765_v2.g17908.t1">
    <property type="protein sequence ID" value="JU765_v2.g17908.t1"/>
    <property type="gene ID" value="JU765_v2.g17908"/>
</dbReference>
<dbReference type="Proteomes" id="UP000887576">
    <property type="component" value="Unplaced"/>
</dbReference>
<proteinExistence type="predicted"/>